<dbReference type="Gene3D" id="3.40.50.300">
    <property type="entry name" value="P-loop containing nucleotide triphosphate hydrolases"/>
    <property type="match status" value="1"/>
</dbReference>
<proteinExistence type="predicted"/>
<keyword evidence="1" id="KW-0677">Repeat</keyword>
<dbReference type="OrthoDB" id="6084525at2759"/>
<keyword evidence="4" id="KW-1185">Reference proteome</keyword>
<accession>A0A9P5WZS7</accession>
<dbReference type="Pfam" id="PF24883">
    <property type="entry name" value="NPHP3_N"/>
    <property type="match status" value="1"/>
</dbReference>
<comment type="caution">
    <text evidence="3">The sequence shown here is derived from an EMBL/GenBank/DDBJ whole genome shotgun (WGS) entry which is preliminary data.</text>
</comment>
<dbReference type="EMBL" id="MU151757">
    <property type="protein sequence ID" value="KAF9441883.1"/>
    <property type="molecule type" value="Genomic_DNA"/>
</dbReference>
<dbReference type="InterPro" id="IPR056884">
    <property type="entry name" value="NPHP3-like_N"/>
</dbReference>
<evidence type="ECO:0000313" key="3">
    <source>
        <dbReference type="EMBL" id="KAF9441883.1"/>
    </source>
</evidence>
<dbReference type="InterPro" id="IPR027417">
    <property type="entry name" value="P-loop_NTPase"/>
</dbReference>
<evidence type="ECO:0000259" key="2">
    <source>
        <dbReference type="Pfam" id="PF24883"/>
    </source>
</evidence>
<dbReference type="AlphaFoldDB" id="A0A9P5WZS7"/>
<gene>
    <name evidence="3" type="ORF">P691DRAFT_798988</name>
</gene>
<evidence type="ECO:0000313" key="4">
    <source>
        <dbReference type="Proteomes" id="UP000807342"/>
    </source>
</evidence>
<sequence>MDYLANNKVGEAEFDSPLRMSPPQCQPGSQRGTIDLIRTFILHPSRQRSGLVWVHGRAGVGKSASLHTLAGELQGELAATFFFPKTGICESRRVFLTVAHQLAVRYPPYRSYLDDCMRMDPAFLDKTSETLIQTLFITPTFYNMFPIDPNHRHVIIIDGLDSQGSRQQQSKFLGLVCRYILDHPASPFVWIISSRPEERLRVKFSEIEKLHLGYKEIELDPNSEQACEDVKRYLRDGFKRIRDHFPDATPSGPWPACDQLLKVASVSSGFFPFACATLDFVGQSTLGGPVSRLNHVLTLLDNPESTAVLPASDLFHPLDTLYSPIMSEIPPTELPCAAELTQFNPDSPFSFGRTQ</sequence>
<dbReference type="SUPFAM" id="SSF52540">
    <property type="entry name" value="P-loop containing nucleoside triphosphate hydrolases"/>
    <property type="match status" value="1"/>
</dbReference>
<reference evidence="3" key="1">
    <citation type="submission" date="2020-11" db="EMBL/GenBank/DDBJ databases">
        <authorList>
            <consortium name="DOE Joint Genome Institute"/>
            <person name="Ahrendt S."/>
            <person name="Riley R."/>
            <person name="Andreopoulos W."/>
            <person name="Labutti K."/>
            <person name="Pangilinan J."/>
            <person name="Ruiz-Duenas F.J."/>
            <person name="Barrasa J.M."/>
            <person name="Sanchez-Garcia M."/>
            <person name="Camarero S."/>
            <person name="Miyauchi S."/>
            <person name="Serrano A."/>
            <person name="Linde D."/>
            <person name="Babiker R."/>
            <person name="Drula E."/>
            <person name="Ayuso-Fernandez I."/>
            <person name="Pacheco R."/>
            <person name="Padilla G."/>
            <person name="Ferreira P."/>
            <person name="Barriuso J."/>
            <person name="Kellner H."/>
            <person name="Castanera R."/>
            <person name="Alfaro M."/>
            <person name="Ramirez L."/>
            <person name="Pisabarro A.G."/>
            <person name="Kuo A."/>
            <person name="Tritt A."/>
            <person name="Lipzen A."/>
            <person name="He G."/>
            <person name="Yan M."/>
            <person name="Ng V."/>
            <person name="Cullen D."/>
            <person name="Martin F."/>
            <person name="Rosso M.-N."/>
            <person name="Henrissat B."/>
            <person name="Hibbett D."/>
            <person name="Martinez A.T."/>
            <person name="Grigoriev I.V."/>
        </authorList>
    </citation>
    <scope>NUCLEOTIDE SEQUENCE</scope>
    <source>
        <strain evidence="3">MF-IS2</strain>
    </source>
</reference>
<name>A0A9P5WZS7_9AGAR</name>
<feature type="domain" description="Nephrocystin 3-like N-terminal" evidence="2">
    <location>
        <begin position="47"/>
        <end position="195"/>
    </location>
</feature>
<organism evidence="3 4">
    <name type="scientific">Macrolepiota fuliginosa MF-IS2</name>
    <dbReference type="NCBI Taxonomy" id="1400762"/>
    <lineage>
        <taxon>Eukaryota</taxon>
        <taxon>Fungi</taxon>
        <taxon>Dikarya</taxon>
        <taxon>Basidiomycota</taxon>
        <taxon>Agaricomycotina</taxon>
        <taxon>Agaricomycetes</taxon>
        <taxon>Agaricomycetidae</taxon>
        <taxon>Agaricales</taxon>
        <taxon>Agaricineae</taxon>
        <taxon>Agaricaceae</taxon>
        <taxon>Macrolepiota</taxon>
    </lineage>
</organism>
<dbReference type="Proteomes" id="UP000807342">
    <property type="component" value="Unassembled WGS sequence"/>
</dbReference>
<protein>
    <recommendedName>
        <fullName evidence="2">Nephrocystin 3-like N-terminal domain-containing protein</fullName>
    </recommendedName>
</protein>
<evidence type="ECO:0000256" key="1">
    <source>
        <dbReference type="ARBA" id="ARBA00022737"/>
    </source>
</evidence>